<dbReference type="Pfam" id="PF02852">
    <property type="entry name" value="Pyr_redox_dim"/>
    <property type="match status" value="1"/>
</dbReference>
<dbReference type="InterPro" id="IPR046952">
    <property type="entry name" value="GSHR/TRXR-like"/>
</dbReference>
<evidence type="ECO:0000256" key="1">
    <source>
        <dbReference type="ARBA" id="ARBA00001974"/>
    </source>
</evidence>
<feature type="domain" description="FAD/NAD(P)-binding" evidence="9">
    <location>
        <begin position="3"/>
        <end position="152"/>
    </location>
</feature>
<evidence type="ECO:0000256" key="3">
    <source>
        <dbReference type="ARBA" id="ARBA00022630"/>
    </source>
</evidence>
<keyword evidence="5" id="KW-0560">Oxidoreductase</keyword>
<dbReference type="PRINTS" id="PR00368">
    <property type="entry name" value="FADPNR"/>
</dbReference>
<dbReference type="InterPro" id="IPR004099">
    <property type="entry name" value="Pyr_nucl-diS_OxRdtase_dimer"/>
</dbReference>
<evidence type="ECO:0008006" key="12">
    <source>
        <dbReference type="Google" id="ProtNLM"/>
    </source>
</evidence>
<dbReference type="GO" id="GO:0050660">
    <property type="term" value="F:flavin adenine dinucleotide binding"/>
    <property type="evidence" value="ECO:0007669"/>
    <property type="project" value="InterPro"/>
</dbReference>
<dbReference type="InterPro" id="IPR036188">
    <property type="entry name" value="FAD/NAD-bd_sf"/>
</dbReference>
<keyword evidence="4" id="KW-0274">FAD</keyword>
<evidence type="ECO:0000259" key="9">
    <source>
        <dbReference type="Pfam" id="PF07992"/>
    </source>
</evidence>
<dbReference type="GO" id="GO:0006749">
    <property type="term" value="P:glutathione metabolic process"/>
    <property type="evidence" value="ECO:0007669"/>
    <property type="project" value="TreeGrafter"/>
</dbReference>
<dbReference type="OrthoDB" id="5956163at2759"/>
<gene>
    <name evidence="10" type="ORF">NMOB1V02_LOCUS3731</name>
</gene>
<evidence type="ECO:0000256" key="4">
    <source>
        <dbReference type="ARBA" id="ARBA00022827"/>
    </source>
</evidence>
<dbReference type="PANTHER" id="PTHR42737:SF2">
    <property type="entry name" value="GLUTATHIONE REDUCTASE"/>
    <property type="match status" value="1"/>
</dbReference>
<reference evidence="10" key="1">
    <citation type="submission" date="2020-11" db="EMBL/GenBank/DDBJ databases">
        <authorList>
            <person name="Tran Van P."/>
        </authorList>
    </citation>
    <scope>NUCLEOTIDE SEQUENCE</scope>
</reference>
<evidence type="ECO:0000256" key="5">
    <source>
        <dbReference type="ARBA" id="ARBA00023002"/>
    </source>
</evidence>
<proteinExistence type="inferred from homology"/>
<dbReference type="GO" id="GO:0005829">
    <property type="term" value="C:cytosol"/>
    <property type="evidence" value="ECO:0007669"/>
    <property type="project" value="TreeGrafter"/>
</dbReference>
<dbReference type="SUPFAM" id="SSF55424">
    <property type="entry name" value="FAD/NAD-linked reductases, dimerisation (C-terminal) domain"/>
    <property type="match status" value="1"/>
</dbReference>
<keyword evidence="7" id="KW-0676">Redox-active center</keyword>
<evidence type="ECO:0000256" key="2">
    <source>
        <dbReference type="ARBA" id="ARBA00007532"/>
    </source>
</evidence>
<accession>A0A7R9BLB0</accession>
<dbReference type="InterPro" id="IPR023753">
    <property type="entry name" value="FAD/NAD-binding_dom"/>
</dbReference>
<dbReference type="Gene3D" id="3.50.50.60">
    <property type="entry name" value="FAD/NAD(P)-binding domain"/>
    <property type="match status" value="2"/>
</dbReference>
<keyword evidence="11" id="KW-1185">Reference proteome</keyword>
<dbReference type="Gene3D" id="3.30.390.30">
    <property type="match status" value="1"/>
</dbReference>
<dbReference type="GO" id="GO:0034599">
    <property type="term" value="P:cellular response to oxidative stress"/>
    <property type="evidence" value="ECO:0007669"/>
    <property type="project" value="TreeGrafter"/>
</dbReference>
<dbReference type="Pfam" id="PF07992">
    <property type="entry name" value="Pyr_redox_2"/>
    <property type="match status" value="1"/>
</dbReference>
<dbReference type="EMBL" id="CAJPEX010000511">
    <property type="protein sequence ID" value="CAG0916100.1"/>
    <property type="molecule type" value="Genomic_DNA"/>
</dbReference>
<dbReference type="GO" id="GO:0004362">
    <property type="term" value="F:glutathione-disulfide reductase (NADPH) activity"/>
    <property type="evidence" value="ECO:0007669"/>
    <property type="project" value="TreeGrafter"/>
</dbReference>
<evidence type="ECO:0000256" key="6">
    <source>
        <dbReference type="ARBA" id="ARBA00023157"/>
    </source>
</evidence>
<keyword evidence="6" id="KW-1015">Disulfide bond</keyword>
<evidence type="ECO:0000256" key="7">
    <source>
        <dbReference type="ARBA" id="ARBA00023284"/>
    </source>
</evidence>
<evidence type="ECO:0000259" key="8">
    <source>
        <dbReference type="Pfam" id="PF02852"/>
    </source>
</evidence>
<dbReference type="EMBL" id="OA882548">
    <property type="protein sequence ID" value="CAD7275948.1"/>
    <property type="molecule type" value="Genomic_DNA"/>
</dbReference>
<evidence type="ECO:0000313" key="11">
    <source>
        <dbReference type="Proteomes" id="UP000678499"/>
    </source>
</evidence>
<protein>
    <recommendedName>
        <fullName evidence="12">Glutathione-disulfide reductase</fullName>
    </recommendedName>
</protein>
<comment type="cofactor">
    <cofactor evidence="1">
        <name>FAD</name>
        <dbReference type="ChEBI" id="CHEBI:57692"/>
    </cofactor>
</comment>
<feature type="domain" description="Pyridine nucleotide-disulphide oxidoreductase dimerisation" evidence="8">
    <location>
        <begin position="183"/>
        <end position="295"/>
    </location>
</feature>
<dbReference type="GO" id="GO:0005739">
    <property type="term" value="C:mitochondrion"/>
    <property type="evidence" value="ECO:0007669"/>
    <property type="project" value="TreeGrafter"/>
</dbReference>
<dbReference type="Proteomes" id="UP000678499">
    <property type="component" value="Unassembled WGS sequence"/>
</dbReference>
<dbReference type="GO" id="GO:0045454">
    <property type="term" value="P:cell redox homeostasis"/>
    <property type="evidence" value="ECO:0007669"/>
    <property type="project" value="InterPro"/>
</dbReference>
<name>A0A7R9BLB0_9CRUS</name>
<dbReference type="InterPro" id="IPR016156">
    <property type="entry name" value="FAD/NAD-linked_Rdtase_dimer_sf"/>
</dbReference>
<sequence>MFHVKHDPGKTLIIGASSSALEAAGLLRSLGHQVSVMVRTRALKGHDVEMSELIVGHLEGMGVEFIIHSATTEPTDLPQLRVHYNDKTTQKGFFKDFNTVLTSDGQIATVNGIGLDELGMTRDSQTGKVVVDENQRTSVGGIYALGGITNNPAPFLSNTEHSAELLCDRLFGSSNVVCNYDHVPRAVFTPLEYGFVGATEESALESLGPEGVTIYQNRFKPIHFNLMDLNGIEEFCYVKVICDKHDDERIIGLHILGHKAAEMILGYAVAMSLGATKSQLDDSISLHPTAAENLSRTIRRISHKCCKSGFSTMKNDDRC</sequence>
<dbReference type="AlphaFoldDB" id="A0A7R9BLB0"/>
<dbReference type="PANTHER" id="PTHR42737">
    <property type="entry name" value="GLUTATHIONE REDUCTASE"/>
    <property type="match status" value="1"/>
</dbReference>
<keyword evidence="3" id="KW-0285">Flavoprotein</keyword>
<dbReference type="PRINTS" id="PR00411">
    <property type="entry name" value="PNDRDTASEI"/>
</dbReference>
<evidence type="ECO:0000313" key="10">
    <source>
        <dbReference type="EMBL" id="CAD7275948.1"/>
    </source>
</evidence>
<organism evidence="10">
    <name type="scientific">Notodromas monacha</name>
    <dbReference type="NCBI Taxonomy" id="399045"/>
    <lineage>
        <taxon>Eukaryota</taxon>
        <taxon>Metazoa</taxon>
        <taxon>Ecdysozoa</taxon>
        <taxon>Arthropoda</taxon>
        <taxon>Crustacea</taxon>
        <taxon>Oligostraca</taxon>
        <taxon>Ostracoda</taxon>
        <taxon>Podocopa</taxon>
        <taxon>Podocopida</taxon>
        <taxon>Cypridocopina</taxon>
        <taxon>Cypridoidea</taxon>
        <taxon>Cyprididae</taxon>
        <taxon>Notodromas</taxon>
    </lineage>
</organism>
<comment type="similarity">
    <text evidence="2">Belongs to the class-I pyridine nucleotide-disulfide oxidoreductase family.</text>
</comment>
<dbReference type="SUPFAM" id="SSF51905">
    <property type="entry name" value="FAD/NAD(P)-binding domain"/>
    <property type="match status" value="1"/>
</dbReference>